<proteinExistence type="predicted"/>
<reference evidence="2" key="1">
    <citation type="journal article" date="2015" name="Nat. Plants">
        <title>Genome expansion of Arabis alpina linked with retrotransposition and reduced symmetric DNA methylation.</title>
        <authorList>
            <person name="Willing E.M."/>
            <person name="Rawat V."/>
            <person name="Mandakova T."/>
            <person name="Maumus F."/>
            <person name="James G.V."/>
            <person name="Nordstroem K.J."/>
            <person name="Becker C."/>
            <person name="Warthmann N."/>
            <person name="Chica C."/>
            <person name="Szarzynska B."/>
            <person name="Zytnicki M."/>
            <person name="Albani M.C."/>
            <person name="Kiefer C."/>
            <person name="Bergonzi S."/>
            <person name="Castaings L."/>
            <person name="Mateos J.L."/>
            <person name="Berns M.C."/>
            <person name="Bujdoso N."/>
            <person name="Piofczyk T."/>
            <person name="de Lorenzo L."/>
            <person name="Barrero-Sicilia C."/>
            <person name="Mateos I."/>
            <person name="Piednoel M."/>
            <person name="Hagmann J."/>
            <person name="Chen-Min-Tao R."/>
            <person name="Iglesias-Fernandez R."/>
            <person name="Schuster S.C."/>
            <person name="Alonso-Blanco C."/>
            <person name="Roudier F."/>
            <person name="Carbonero P."/>
            <person name="Paz-Ares J."/>
            <person name="Davis S.J."/>
            <person name="Pecinka A."/>
            <person name="Quesneville H."/>
            <person name="Colot V."/>
            <person name="Lysak M.A."/>
            <person name="Weigel D."/>
            <person name="Coupland G."/>
            <person name="Schneeberger K."/>
        </authorList>
    </citation>
    <scope>NUCLEOTIDE SEQUENCE [LARGE SCALE GENOMIC DNA]</scope>
    <source>
        <strain evidence="2">cv. Pajares</strain>
    </source>
</reference>
<dbReference type="Proteomes" id="UP000029120">
    <property type="component" value="Chromosome 8"/>
</dbReference>
<name>A0A087G9T8_ARAAL</name>
<accession>A0A087G9T8</accession>
<dbReference type="Gramene" id="KFK26640">
    <property type="protein sequence ID" value="KFK26640"/>
    <property type="gene ID" value="AALP_AA8G274600"/>
</dbReference>
<protein>
    <submittedName>
        <fullName evidence="1">Uncharacterized protein</fullName>
    </submittedName>
</protein>
<sequence>MMLLNLGACRGFGWEGTGFAIRLYRSGCDRIPSSSILNFRYGDCGR</sequence>
<dbReference type="EMBL" id="CM002876">
    <property type="protein sequence ID" value="KFK26640.1"/>
    <property type="molecule type" value="Genomic_DNA"/>
</dbReference>
<keyword evidence="2" id="KW-1185">Reference proteome</keyword>
<evidence type="ECO:0000313" key="2">
    <source>
        <dbReference type="Proteomes" id="UP000029120"/>
    </source>
</evidence>
<dbReference type="AlphaFoldDB" id="A0A087G9T8"/>
<gene>
    <name evidence="1" type="ordered locus">AALP_Aa8g274600</name>
</gene>
<evidence type="ECO:0000313" key="1">
    <source>
        <dbReference type="EMBL" id="KFK26640.1"/>
    </source>
</evidence>
<organism evidence="1 2">
    <name type="scientific">Arabis alpina</name>
    <name type="common">Alpine rock-cress</name>
    <dbReference type="NCBI Taxonomy" id="50452"/>
    <lineage>
        <taxon>Eukaryota</taxon>
        <taxon>Viridiplantae</taxon>
        <taxon>Streptophyta</taxon>
        <taxon>Embryophyta</taxon>
        <taxon>Tracheophyta</taxon>
        <taxon>Spermatophyta</taxon>
        <taxon>Magnoliopsida</taxon>
        <taxon>eudicotyledons</taxon>
        <taxon>Gunneridae</taxon>
        <taxon>Pentapetalae</taxon>
        <taxon>rosids</taxon>
        <taxon>malvids</taxon>
        <taxon>Brassicales</taxon>
        <taxon>Brassicaceae</taxon>
        <taxon>Arabideae</taxon>
        <taxon>Arabis</taxon>
    </lineage>
</organism>